<dbReference type="PATRIC" id="fig|1604004.4.peg.751"/>
<dbReference type="GeneID" id="25158906"/>
<dbReference type="Proteomes" id="UP000069906">
    <property type="component" value="Chromosome"/>
</dbReference>
<evidence type="ECO:0000256" key="1">
    <source>
        <dbReference type="ARBA" id="ARBA00001933"/>
    </source>
</evidence>
<evidence type="ECO:0000256" key="7">
    <source>
        <dbReference type="PIRSR" id="PIRSR600183-50"/>
    </source>
</evidence>
<organism evidence="10 11">
    <name type="scientific">Halanaeroarchaeum sulfurireducens</name>
    <dbReference type="NCBI Taxonomy" id="1604004"/>
    <lineage>
        <taxon>Archaea</taxon>
        <taxon>Methanobacteriati</taxon>
        <taxon>Methanobacteriota</taxon>
        <taxon>Stenosarchaea group</taxon>
        <taxon>Halobacteria</taxon>
        <taxon>Halobacteriales</taxon>
        <taxon>Halobacteriaceae</taxon>
        <taxon>Halanaeroarchaeum</taxon>
    </lineage>
</organism>
<dbReference type="EMBL" id="CP008874">
    <property type="protein sequence ID" value="AKH97211.1"/>
    <property type="molecule type" value="Genomic_DNA"/>
</dbReference>
<comment type="cofactor">
    <cofactor evidence="1 5 7 8">
        <name>pyridoxal 5'-phosphate</name>
        <dbReference type="ChEBI" id="CHEBI:597326"/>
    </cofactor>
</comment>
<feature type="binding site" evidence="5">
    <location>
        <position position="370"/>
    </location>
    <ligand>
        <name>substrate</name>
    </ligand>
</feature>
<feature type="domain" description="Orn/DAP/Arg decarboxylase 2 N-terminal" evidence="9">
    <location>
        <begin position="35"/>
        <end position="276"/>
    </location>
</feature>
<dbReference type="PRINTS" id="PR01179">
    <property type="entry name" value="ODADCRBXLASE"/>
</dbReference>
<dbReference type="PANTHER" id="PTHR43727:SF2">
    <property type="entry name" value="GROUP IV DECARBOXYLASE"/>
    <property type="match status" value="1"/>
</dbReference>
<dbReference type="AlphaFoldDB" id="A0A0F7P7U2"/>
<dbReference type="HOGENOM" id="CLU_026444_0_2_2"/>
<evidence type="ECO:0000313" key="10">
    <source>
        <dbReference type="EMBL" id="AKH97211.1"/>
    </source>
</evidence>
<comment type="catalytic activity">
    <reaction evidence="5 8">
        <text>meso-2,6-diaminopimelate + H(+) = L-lysine + CO2</text>
        <dbReference type="Rhea" id="RHEA:15101"/>
        <dbReference type="ChEBI" id="CHEBI:15378"/>
        <dbReference type="ChEBI" id="CHEBI:16526"/>
        <dbReference type="ChEBI" id="CHEBI:32551"/>
        <dbReference type="ChEBI" id="CHEBI:57791"/>
        <dbReference type="EC" id="4.1.1.20"/>
    </reaction>
</comment>
<dbReference type="SUPFAM" id="SSF50621">
    <property type="entry name" value="Alanine racemase C-terminal domain-like"/>
    <property type="match status" value="1"/>
</dbReference>
<comment type="function">
    <text evidence="5">Specifically catalyzes the decarboxylation of meso-diaminopimelate (meso-DAP) to L-lysine.</text>
</comment>
<dbReference type="KEGG" id="hsu:HLASF_0715"/>
<keyword evidence="4 5" id="KW-0456">Lyase</keyword>
<comment type="similarity">
    <text evidence="5">Belongs to the Orn/Lys/Arg decarboxylase class-II family. LysA subfamily.</text>
</comment>
<dbReference type="InterPro" id="IPR009006">
    <property type="entry name" value="Ala_racemase/Decarboxylase_C"/>
</dbReference>
<evidence type="ECO:0000256" key="3">
    <source>
        <dbReference type="ARBA" id="ARBA00022898"/>
    </source>
</evidence>
<dbReference type="Pfam" id="PF02784">
    <property type="entry name" value="Orn_Arg_deC_N"/>
    <property type="match status" value="1"/>
</dbReference>
<dbReference type="PRINTS" id="PR01181">
    <property type="entry name" value="DAPDCRBXLASE"/>
</dbReference>
<sequence>MTRDPAVRRLDDWGAPELRDLANEYGTPLYVLDLDRVARNFERVQAAFPNAAVHYAAKANAGRAVLSRLATEGAGVECASAGEVERALEAGFAGEDVLYTAVNPPAADLDTVVALARDRPELTITAGARDTVDRLAERGYDGRLCLRVHPGTGAGHGESVATGGDASFGVPAADVPALLEDASDRGFDVVGVHAHTGSGLSNEDRESHLAVVETLASVAERTTVDLEFVDVGGGFGVPYRPEEPPLDLDPIAEATREALAHLDVDLVVEPGRYLVADAGVLLTTVNTVKPAGEQGTFAGVDAGMTTLLRPALYDAFHHVRSLEPDTADREETAVTVVGPVCESTDVLAEGRRLPEPDRGDRLAIGNAGAYGIEMANQYTSRPRPAVVALEHGEDRIVRRRETTEDITAMEEP</sequence>
<dbReference type="HAMAP" id="MF_02120">
    <property type="entry name" value="LysA"/>
    <property type="match status" value="1"/>
</dbReference>
<dbReference type="InterPro" id="IPR022653">
    <property type="entry name" value="De-COase2_pyr-phos_BS"/>
</dbReference>
<proteinExistence type="inferred from homology"/>
<reference evidence="10 11" key="1">
    <citation type="journal article" date="2015" name="ISME J.">
        <title>Elemental sulfur and acetate can support life of a novel strictly anaerobic haloarchaeon.</title>
        <authorList>
            <person name="Sorokin D.Y."/>
            <person name="Kublanov I.V."/>
            <person name="Gavrilov S.N."/>
            <person name="Rojo D."/>
            <person name="Roman P."/>
            <person name="Golyshin P.N."/>
            <person name="Slepak V.Z."/>
            <person name="Smedile F."/>
            <person name="Ferrer M."/>
            <person name="Messina E."/>
            <person name="La Cono V."/>
            <person name="Yakimov M.M."/>
        </authorList>
    </citation>
    <scope>NUCLEOTIDE SEQUENCE [LARGE SCALE GENOMIC DNA]</scope>
    <source>
        <strain evidence="10 11">HSR2</strain>
    </source>
</reference>
<dbReference type="UniPathway" id="UPA00034">
    <property type="reaction ID" value="UER00027"/>
</dbReference>
<feature type="binding site" evidence="5">
    <location>
        <position position="234"/>
    </location>
    <ligand>
        <name>pyridoxal 5'-phosphate</name>
        <dbReference type="ChEBI" id="CHEBI:597326"/>
    </ligand>
</feature>
<evidence type="ECO:0000256" key="6">
    <source>
        <dbReference type="NCBIfam" id="TIGR01048"/>
    </source>
</evidence>
<evidence type="ECO:0000259" key="9">
    <source>
        <dbReference type="Pfam" id="PF02784"/>
    </source>
</evidence>
<keyword evidence="11" id="KW-1185">Reference proteome</keyword>
<feature type="binding site" evidence="5">
    <location>
        <position position="370"/>
    </location>
    <ligand>
        <name>pyridoxal 5'-phosphate</name>
        <dbReference type="ChEBI" id="CHEBI:597326"/>
    </ligand>
</feature>
<dbReference type="EC" id="4.1.1.20" evidence="5 6"/>
<dbReference type="GO" id="GO:0008836">
    <property type="term" value="F:diaminopimelate decarboxylase activity"/>
    <property type="evidence" value="ECO:0007669"/>
    <property type="project" value="UniProtKB-UniRule"/>
</dbReference>
<feature type="binding site" evidence="5">
    <location>
        <position position="309"/>
    </location>
    <ligand>
        <name>substrate</name>
    </ligand>
</feature>
<feature type="binding site" evidence="5">
    <location>
        <position position="313"/>
    </location>
    <ligand>
        <name>substrate</name>
    </ligand>
</feature>
<evidence type="ECO:0000256" key="5">
    <source>
        <dbReference type="HAMAP-Rule" id="MF_02120"/>
    </source>
</evidence>
<dbReference type="InterPro" id="IPR000183">
    <property type="entry name" value="Orn/DAP/Arg_de-COase"/>
</dbReference>
<dbReference type="RefSeq" id="WP_050048002.1">
    <property type="nucleotide sequence ID" value="NZ_CP008874.1"/>
</dbReference>
<dbReference type="CDD" id="cd06828">
    <property type="entry name" value="PLPDE_III_DapDC"/>
    <property type="match status" value="1"/>
</dbReference>
<keyword evidence="5 8" id="KW-0457">Lysine biosynthesis</keyword>
<accession>A0A0F7P7U2</accession>
<dbReference type="InterPro" id="IPR022644">
    <property type="entry name" value="De-COase2_N"/>
</dbReference>
<keyword evidence="3 5" id="KW-0663">Pyridoxal phosphate</keyword>
<dbReference type="PANTHER" id="PTHR43727">
    <property type="entry name" value="DIAMINOPIMELATE DECARBOXYLASE"/>
    <property type="match status" value="1"/>
</dbReference>
<dbReference type="PROSITE" id="PS00878">
    <property type="entry name" value="ODR_DC_2_1"/>
    <property type="match status" value="1"/>
</dbReference>
<dbReference type="GO" id="GO:0009089">
    <property type="term" value="P:lysine biosynthetic process via diaminopimelate"/>
    <property type="evidence" value="ECO:0007669"/>
    <property type="project" value="UniProtKB-UniRule"/>
</dbReference>
<comment type="subunit">
    <text evidence="5">Homodimer.</text>
</comment>
<protein>
    <recommendedName>
        <fullName evidence="5 6">Diaminopimelate decarboxylase</fullName>
        <shortName evidence="5">DAP decarboxylase</shortName>
        <shortName evidence="5">DAPDC</shortName>
        <ecNumber evidence="5 6">4.1.1.20</ecNumber>
    </recommendedName>
</protein>
<dbReference type="NCBIfam" id="TIGR01048">
    <property type="entry name" value="lysA"/>
    <property type="match status" value="1"/>
</dbReference>
<feature type="active site" description="Proton donor" evidence="7">
    <location>
        <position position="341"/>
    </location>
</feature>
<evidence type="ECO:0000256" key="2">
    <source>
        <dbReference type="ARBA" id="ARBA00022793"/>
    </source>
</evidence>
<dbReference type="Gene3D" id="3.20.20.10">
    <property type="entry name" value="Alanine racemase"/>
    <property type="match status" value="1"/>
</dbReference>
<feature type="binding site" evidence="5">
    <location>
        <begin position="269"/>
        <end position="272"/>
    </location>
    <ligand>
        <name>pyridoxal 5'-phosphate</name>
        <dbReference type="ChEBI" id="CHEBI:597326"/>
    </ligand>
</feature>
<evidence type="ECO:0000256" key="8">
    <source>
        <dbReference type="RuleBase" id="RU003738"/>
    </source>
</evidence>
<dbReference type="GO" id="GO:0030170">
    <property type="term" value="F:pyridoxal phosphate binding"/>
    <property type="evidence" value="ECO:0007669"/>
    <property type="project" value="UniProtKB-UniRule"/>
</dbReference>
<dbReference type="SUPFAM" id="SSF51419">
    <property type="entry name" value="PLP-binding barrel"/>
    <property type="match status" value="1"/>
</dbReference>
<dbReference type="Gene3D" id="2.40.37.10">
    <property type="entry name" value="Lyase, Ornithine Decarboxylase, Chain A, domain 1"/>
    <property type="match status" value="1"/>
</dbReference>
<name>A0A0F7P7U2_9EURY</name>
<keyword evidence="2 5" id="KW-0210">Decarboxylase</keyword>
<feature type="binding site" evidence="5">
    <location>
        <position position="272"/>
    </location>
    <ligand>
        <name>substrate</name>
    </ligand>
</feature>
<evidence type="ECO:0000313" key="11">
    <source>
        <dbReference type="Proteomes" id="UP000069906"/>
    </source>
</evidence>
<keyword evidence="5" id="KW-0028">Amino-acid biosynthesis</keyword>
<evidence type="ECO:0000256" key="4">
    <source>
        <dbReference type="ARBA" id="ARBA00023239"/>
    </source>
</evidence>
<feature type="modified residue" description="N6-(pyridoxal phosphate)lysine" evidence="5 7">
    <location>
        <position position="58"/>
    </location>
</feature>
<feature type="binding site" evidence="5">
    <location>
        <position position="342"/>
    </location>
    <ligand>
        <name>substrate</name>
    </ligand>
</feature>
<dbReference type="InterPro" id="IPR029066">
    <property type="entry name" value="PLP-binding_barrel"/>
</dbReference>
<dbReference type="InterPro" id="IPR002986">
    <property type="entry name" value="DAP_deCOOHase_LysA"/>
</dbReference>
<comment type="pathway">
    <text evidence="5 8">Amino-acid biosynthesis; L-lysine biosynthesis via DAP pathway; L-lysine from DL-2,6-diaminopimelate: step 1/1.</text>
</comment>
<gene>
    <name evidence="5 10" type="primary">lysA</name>
    <name evidence="10" type="ORF">HLASF_0715</name>
</gene>